<gene>
    <name evidence="1" type="ORF">IEQ34_012141</name>
</gene>
<comment type="caution">
    <text evidence="1">The sequence shown here is derived from an EMBL/GenBank/DDBJ whole genome shotgun (WGS) entry which is preliminary data.</text>
</comment>
<proteinExistence type="predicted"/>
<reference evidence="1 2" key="1">
    <citation type="journal article" date="2021" name="Hortic Res">
        <title>Chromosome-scale assembly of the Dendrobium chrysotoxum genome enhances the understanding of orchid evolution.</title>
        <authorList>
            <person name="Zhang Y."/>
            <person name="Zhang G.Q."/>
            <person name="Zhang D."/>
            <person name="Liu X.D."/>
            <person name="Xu X.Y."/>
            <person name="Sun W.H."/>
            <person name="Yu X."/>
            <person name="Zhu X."/>
            <person name="Wang Z.W."/>
            <person name="Zhao X."/>
            <person name="Zhong W.Y."/>
            <person name="Chen H."/>
            <person name="Yin W.L."/>
            <person name="Huang T."/>
            <person name="Niu S.C."/>
            <person name="Liu Z.J."/>
        </authorList>
    </citation>
    <scope>NUCLEOTIDE SEQUENCE [LARGE SCALE GENOMIC DNA]</scope>
    <source>
        <strain evidence="1">Lindl</strain>
    </source>
</reference>
<dbReference type="AlphaFoldDB" id="A0AAV7GSF3"/>
<protein>
    <submittedName>
        <fullName evidence="1">Uncharacterized protein</fullName>
    </submittedName>
</protein>
<dbReference type="Proteomes" id="UP000775213">
    <property type="component" value="Unassembled WGS sequence"/>
</dbReference>
<name>A0AAV7GSF3_DENCH</name>
<accession>A0AAV7GSF3</accession>
<evidence type="ECO:0000313" key="1">
    <source>
        <dbReference type="EMBL" id="KAH0459327.1"/>
    </source>
</evidence>
<organism evidence="1 2">
    <name type="scientific">Dendrobium chrysotoxum</name>
    <name type="common">Orchid</name>
    <dbReference type="NCBI Taxonomy" id="161865"/>
    <lineage>
        <taxon>Eukaryota</taxon>
        <taxon>Viridiplantae</taxon>
        <taxon>Streptophyta</taxon>
        <taxon>Embryophyta</taxon>
        <taxon>Tracheophyta</taxon>
        <taxon>Spermatophyta</taxon>
        <taxon>Magnoliopsida</taxon>
        <taxon>Liliopsida</taxon>
        <taxon>Asparagales</taxon>
        <taxon>Orchidaceae</taxon>
        <taxon>Epidendroideae</taxon>
        <taxon>Malaxideae</taxon>
        <taxon>Dendrobiinae</taxon>
        <taxon>Dendrobium</taxon>
    </lineage>
</organism>
<keyword evidence="2" id="KW-1185">Reference proteome</keyword>
<sequence length="67" mass="8066">MELNSAVQVHLVKHKSHRTALFPALWRSCFVVRLQEHRQNIPELFLFNKSFPSRDSFYRKERTNNIP</sequence>
<dbReference type="EMBL" id="JAGFBR010000011">
    <property type="protein sequence ID" value="KAH0459327.1"/>
    <property type="molecule type" value="Genomic_DNA"/>
</dbReference>
<evidence type="ECO:0000313" key="2">
    <source>
        <dbReference type="Proteomes" id="UP000775213"/>
    </source>
</evidence>